<dbReference type="EMBL" id="BJXN01000006">
    <property type="protein sequence ID" value="GEM89718.1"/>
    <property type="molecule type" value="Genomic_DNA"/>
</dbReference>
<evidence type="ECO:0000313" key="3">
    <source>
        <dbReference type="Proteomes" id="UP000321827"/>
    </source>
</evidence>
<gene>
    <name evidence="2" type="ORF">ODE01S_11520</name>
</gene>
<sequence>MSATARKFTRKVLALARLEGQHDYLERTVKLIPDLDVDALVLVGDLAGGGAKAEAYRKAFKILGQAPVPSFYVPGPRDAPVEEYLREAYNIEIVFPYLHGVHGSFAFAPGHVVVAGMGGEIVDRDQGREEVTRLAYPAWEVEYRLKVLRELKDYQKVFLFARMPAHKGLHEAGSEELAELIKTHNPRLVVAYDPGFDGSVLKHEWLGKSLVVAPGSLAEGDFTVVDLHEAKIETGNVR</sequence>
<protein>
    <submittedName>
        <fullName evidence="2">Heat-stable protein</fullName>
    </submittedName>
</protein>
<proteinExistence type="predicted"/>
<name>A0A511RJ95_9DEIN</name>
<organism evidence="2 3">
    <name type="scientific">Oceanithermus desulfurans NBRC 100063</name>
    <dbReference type="NCBI Taxonomy" id="1227550"/>
    <lineage>
        <taxon>Bacteria</taxon>
        <taxon>Thermotogati</taxon>
        <taxon>Deinococcota</taxon>
        <taxon>Deinococci</taxon>
        <taxon>Thermales</taxon>
        <taxon>Thermaceae</taxon>
        <taxon>Oceanithermus</taxon>
    </lineage>
</organism>
<dbReference type="Gene3D" id="3.60.21.10">
    <property type="match status" value="1"/>
</dbReference>
<dbReference type="RefSeq" id="WP_147146777.1">
    <property type="nucleotide sequence ID" value="NZ_BJXN01000006.1"/>
</dbReference>
<evidence type="ECO:0000313" key="2">
    <source>
        <dbReference type="EMBL" id="GEM89718.1"/>
    </source>
</evidence>
<reference evidence="2 3" key="1">
    <citation type="submission" date="2019-07" db="EMBL/GenBank/DDBJ databases">
        <title>Whole genome shotgun sequence of Oceanithermus desulfurans NBRC 100063.</title>
        <authorList>
            <person name="Hosoyama A."/>
            <person name="Uohara A."/>
            <person name="Ohji S."/>
            <person name="Ichikawa N."/>
        </authorList>
    </citation>
    <scope>NUCLEOTIDE SEQUENCE [LARGE SCALE GENOMIC DNA]</scope>
    <source>
        <strain evidence="2 3">NBRC 100063</strain>
    </source>
</reference>
<accession>A0A511RJ95</accession>
<dbReference type="InterPro" id="IPR029461">
    <property type="entry name" value="TT1561-like"/>
</dbReference>
<dbReference type="AlphaFoldDB" id="A0A511RJ95"/>
<dbReference type="SUPFAM" id="SSF56300">
    <property type="entry name" value="Metallo-dependent phosphatases"/>
    <property type="match status" value="1"/>
</dbReference>
<dbReference type="Proteomes" id="UP000321827">
    <property type="component" value="Unassembled WGS sequence"/>
</dbReference>
<feature type="domain" description="Metallophosphoesterase TT1561-like" evidence="1">
    <location>
        <begin position="6"/>
        <end position="237"/>
    </location>
</feature>
<dbReference type="OrthoDB" id="30467at2"/>
<comment type="caution">
    <text evidence="2">The sequence shown here is derived from an EMBL/GenBank/DDBJ whole genome shotgun (WGS) entry which is preliminary data.</text>
</comment>
<evidence type="ECO:0000259" key="1">
    <source>
        <dbReference type="Pfam" id="PF14582"/>
    </source>
</evidence>
<dbReference type="InterPro" id="IPR029052">
    <property type="entry name" value="Metallo-depent_PP-like"/>
</dbReference>
<dbReference type="Pfam" id="PF14582">
    <property type="entry name" value="Metallophos_3"/>
    <property type="match status" value="1"/>
</dbReference>